<dbReference type="Gene3D" id="1.10.30.50">
    <property type="match status" value="1"/>
</dbReference>
<gene>
    <name evidence="2" type="ORF">ASN_1767</name>
</gene>
<dbReference type="InterPro" id="IPR052892">
    <property type="entry name" value="NA-targeting_endonuclease"/>
</dbReference>
<accession>A0A0U5EUB2</accession>
<dbReference type="InterPro" id="IPR029471">
    <property type="entry name" value="HNH_5"/>
</dbReference>
<evidence type="ECO:0000313" key="2">
    <source>
        <dbReference type="EMBL" id="CEF41103.1"/>
    </source>
</evidence>
<dbReference type="KEGG" id="asz:ASN_1767"/>
<evidence type="ECO:0000313" key="3">
    <source>
        <dbReference type="Proteomes" id="UP000056109"/>
    </source>
</evidence>
<feature type="domain" description="HNH nuclease" evidence="1">
    <location>
        <begin position="78"/>
        <end position="134"/>
    </location>
</feature>
<dbReference type="PANTHER" id="PTHR33877:SF1">
    <property type="entry name" value="TYPE IV METHYL-DIRECTED RESTRICTION ENZYME ECOKMCRA"/>
    <property type="match status" value="1"/>
</dbReference>
<dbReference type="Proteomes" id="UP000056109">
    <property type="component" value="Chromosome I"/>
</dbReference>
<evidence type="ECO:0000259" key="1">
    <source>
        <dbReference type="SMART" id="SM00507"/>
    </source>
</evidence>
<name>A0A0U5EUB2_9PROT</name>
<reference evidence="3" key="1">
    <citation type="submission" date="2014-09" db="EMBL/GenBank/DDBJ databases">
        <authorList>
            <person name="Illeghems K.G."/>
        </authorList>
    </citation>
    <scope>NUCLEOTIDE SEQUENCE [LARGE SCALE GENOMIC DNA]</scope>
    <source>
        <strain evidence="3">108B</strain>
    </source>
</reference>
<sequence>MADENLAFPMDDENRRSLWKRSYLLLESGKADVSGLDSYWLDTLNYDVDLELFQSSVPDFSMSEVVSRKCYGFSFKEKFREWIFLRQRGVCGYCGKRLSLHSANNCSIDHMLPQSKGGSDLPPNLLLACWECNSAKRDKIVEEFRHMIMTRQSPAYGIIPRRQIEALQAVGIDMQMPKRHKFVFEWLDWAHVRSRPL</sequence>
<dbReference type="PATRIC" id="fig|446692.3.peg.1806"/>
<dbReference type="GeneID" id="34782823"/>
<dbReference type="AlphaFoldDB" id="A0A0U5EUB2"/>
<dbReference type="InterPro" id="IPR003615">
    <property type="entry name" value="HNH_nuc"/>
</dbReference>
<dbReference type="SMART" id="SM00507">
    <property type="entry name" value="HNHc"/>
    <property type="match status" value="1"/>
</dbReference>
<keyword evidence="3" id="KW-1185">Reference proteome</keyword>
<dbReference type="PANTHER" id="PTHR33877">
    <property type="entry name" value="SLL1193 PROTEIN"/>
    <property type="match status" value="1"/>
</dbReference>
<dbReference type="EMBL" id="LN606600">
    <property type="protein sequence ID" value="CEF41103.1"/>
    <property type="molecule type" value="Genomic_DNA"/>
</dbReference>
<proteinExistence type="predicted"/>
<dbReference type="RefSeq" id="WP_058987806.1">
    <property type="nucleotide sequence ID" value="NZ_LN606600.1"/>
</dbReference>
<organism evidence="2 3">
    <name type="scientific">Acetobacter senegalensis</name>
    <dbReference type="NCBI Taxonomy" id="446692"/>
    <lineage>
        <taxon>Bacteria</taxon>
        <taxon>Pseudomonadati</taxon>
        <taxon>Pseudomonadota</taxon>
        <taxon>Alphaproteobacteria</taxon>
        <taxon>Acetobacterales</taxon>
        <taxon>Acetobacteraceae</taxon>
        <taxon>Acetobacter</taxon>
    </lineage>
</organism>
<protein>
    <recommendedName>
        <fullName evidence="1">HNH nuclease domain-containing protein</fullName>
    </recommendedName>
</protein>
<dbReference type="Pfam" id="PF14279">
    <property type="entry name" value="HNH_5"/>
    <property type="match status" value="1"/>
</dbReference>